<dbReference type="EMBL" id="JAINZZ010000013">
    <property type="protein sequence ID" value="MBY8878632.1"/>
    <property type="molecule type" value="Genomic_DNA"/>
</dbReference>
<dbReference type="SUPFAM" id="SSF52038">
    <property type="entry name" value="Barstar-related"/>
    <property type="match status" value="1"/>
</dbReference>
<dbReference type="InterPro" id="IPR035905">
    <property type="entry name" value="Barstar-like_sf"/>
</dbReference>
<dbReference type="Pfam" id="PF01337">
    <property type="entry name" value="Barstar"/>
    <property type="match status" value="1"/>
</dbReference>
<evidence type="ECO:0000313" key="3">
    <source>
        <dbReference type="EMBL" id="MBY8878632.1"/>
    </source>
</evidence>
<name>A0ABS7Q653_9ACTN</name>
<evidence type="ECO:0000256" key="1">
    <source>
        <dbReference type="ARBA" id="ARBA00006845"/>
    </source>
</evidence>
<dbReference type="RefSeq" id="WP_222962779.1">
    <property type="nucleotide sequence ID" value="NZ_JAINZZ010000013.1"/>
</dbReference>
<reference evidence="3 4" key="1">
    <citation type="submission" date="2021-08" db="EMBL/GenBank/DDBJ databases">
        <title>WGS of actinomycetes from Thailand.</title>
        <authorList>
            <person name="Thawai C."/>
        </authorList>
    </citation>
    <scope>NUCLEOTIDE SEQUENCE [LARGE SCALE GENOMIC DNA]</scope>
    <source>
        <strain evidence="3 4">PLK6-54</strain>
    </source>
</reference>
<comment type="similarity">
    <text evidence="1">Belongs to the barstar family.</text>
</comment>
<dbReference type="Proteomes" id="UP000778578">
    <property type="component" value="Unassembled WGS sequence"/>
</dbReference>
<evidence type="ECO:0000313" key="4">
    <source>
        <dbReference type="Proteomes" id="UP000778578"/>
    </source>
</evidence>
<feature type="domain" description="Barstar (barnase inhibitor)" evidence="2">
    <location>
        <begin position="2"/>
        <end position="83"/>
    </location>
</feature>
<comment type="caution">
    <text evidence="3">The sequence shown here is derived from an EMBL/GenBank/DDBJ whole genome shotgun (WGS) entry which is preliminary data.</text>
</comment>
<dbReference type="CDD" id="cd05140">
    <property type="entry name" value="Barstar_AU1054-like"/>
    <property type="match status" value="1"/>
</dbReference>
<dbReference type="InterPro" id="IPR000468">
    <property type="entry name" value="Barstar"/>
</dbReference>
<protein>
    <submittedName>
        <fullName evidence="3">Barstar family protein</fullName>
    </submittedName>
</protein>
<proteinExistence type="inferred from homology"/>
<sequence length="89" mass="10185">MITIDVGAVGDERELHALLAVTLRFPSFYGMNWDAFWDAITGLVQIPDHLHFVGWAQLGEHVPYGATMLQQALDRYQSQYRPEFVAEYV</sequence>
<accession>A0ABS7Q653</accession>
<gene>
    <name evidence="3" type="ORF">K7862_13440</name>
</gene>
<keyword evidence="4" id="KW-1185">Reference proteome</keyword>
<organism evidence="3 4">
    <name type="scientific">Actinacidiphila acidipaludis</name>
    <dbReference type="NCBI Taxonomy" id="2873382"/>
    <lineage>
        <taxon>Bacteria</taxon>
        <taxon>Bacillati</taxon>
        <taxon>Actinomycetota</taxon>
        <taxon>Actinomycetes</taxon>
        <taxon>Kitasatosporales</taxon>
        <taxon>Streptomycetaceae</taxon>
        <taxon>Actinacidiphila</taxon>
    </lineage>
</organism>
<dbReference type="Gene3D" id="3.30.370.10">
    <property type="entry name" value="Barstar-like"/>
    <property type="match status" value="1"/>
</dbReference>
<evidence type="ECO:0000259" key="2">
    <source>
        <dbReference type="Pfam" id="PF01337"/>
    </source>
</evidence>